<dbReference type="InterPro" id="IPR013766">
    <property type="entry name" value="Thioredoxin_domain"/>
</dbReference>
<reference evidence="11" key="1">
    <citation type="submission" date="2021-05" db="EMBL/GenBank/DDBJ databases">
        <authorList>
            <person name="Pietrasiak N."/>
            <person name="Ward R."/>
            <person name="Stajich J.E."/>
            <person name="Kurbessoian T."/>
        </authorList>
    </citation>
    <scope>NUCLEOTIDE SEQUENCE</scope>
    <source>
        <strain evidence="11">UHER 2000/2452</strain>
    </source>
</reference>
<evidence type="ECO:0000313" key="11">
    <source>
        <dbReference type="EMBL" id="MBW4658319.1"/>
    </source>
</evidence>
<name>A0A951Q978_9CYAN</name>
<evidence type="ECO:0000256" key="3">
    <source>
        <dbReference type="ARBA" id="ARBA00022982"/>
    </source>
</evidence>
<feature type="disulfide bond" description="Redox-active" evidence="9">
    <location>
        <begin position="34"/>
        <end position="37"/>
    </location>
</feature>
<keyword evidence="5 9" id="KW-0676">Redox-active center</keyword>
<keyword evidence="3" id="KW-0249">Electron transport</keyword>
<comment type="similarity">
    <text evidence="1 7">Belongs to the thioredoxin family.</text>
</comment>
<dbReference type="InterPro" id="IPR036249">
    <property type="entry name" value="Thioredoxin-like_sf"/>
</dbReference>
<feature type="active site" description="Nucleophile" evidence="8">
    <location>
        <position position="34"/>
    </location>
</feature>
<dbReference type="InterPro" id="IPR017937">
    <property type="entry name" value="Thioredoxin_CS"/>
</dbReference>
<evidence type="ECO:0000259" key="10">
    <source>
        <dbReference type="PROSITE" id="PS51352"/>
    </source>
</evidence>
<dbReference type="CDD" id="cd02947">
    <property type="entry name" value="TRX_family"/>
    <property type="match status" value="1"/>
</dbReference>
<dbReference type="GO" id="GO:0015035">
    <property type="term" value="F:protein-disulfide reductase activity"/>
    <property type="evidence" value="ECO:0007669"/>
    <property type="project" value="UniProtKB-UniRule"/>
</dbReference>
<evidence type="ECO:0000256" key="9">
    <source>
        <dbReference type="PIRSR" id="PIRSR000077-4"/>
    </source>
</evidence>
<feature type="active site" description="Nucleophile" evidence="8">
    <location>
        <position position="37"/>
    </location>
</feature>
<dbReference type="Gene3D" id="3.40.30.10">
    <property type="entry name" value="Glutaredoxin"/>
    <property type="match status" value="1"/>
</dbReference>
<feature type="site" description="Contributes to redox potential value" evidence="8">
    <location>
        <position position="35"/>
    </location>
</feature>
<keyword evidence="2" id="KW-0813">Transport</keyword>
<evidence type="ECO:0000256" key="1">
    <source>
        <dbReference type="ARBA" id="ARBA00008987"/>
    </source>
</evidence>
<dbReference type="PANTHER" id="PTHR45663">
    <property type="entry name" value="GEO12009P1"/>
    <property type="match status" value="1"/>
</dbReference>
<protein>
    <recommendedName>
        <fullName evidence="6 7">Thioredoxin</fullName>
    </recommendedName>
</protein>
<feature type="domain" description="Thioredoxin" evidence="10">
    <location>
        <begin position="1"/>
        <end position="110"/>
    </location>
</feature>
<dbReference type="FunFam" id="3.40.30.10:FF:000001">
    <property type="entry name" value="Thioredoxin"/>
    <property type="match status" value="1"/>
</dbReference>
<accession>A0A951Q978</accession>
<reference evidence="11" key="2">
    <citation type="journal article" date="2022" name="Microbiol. Resour. Announc.">
        <title>Metagenome Sequencing to Explore Phylogenomics of Terrestrial Cyanobacteria.</title>
        <authorList>
            <person name="Ward R.D."/>
            <person name="Stajich J.E."/>
            <person name="Johansen J.R."/>
            <person name="Huntemann M."/>
            <person name="Clum A."/>
            <person name="Foster B."/>
            <person name="Foster B."/>
            <person name="Roux S."/>
            <person name="Palaniappan K."/>
            <person name="Varghese N."/>
            <person name="Mukherjee S."/>
            <person name="Reddy T.B.K."/>
            <person name="Daum C."/>
            <person name="Copeland A."/>
            <person name="Chen I.A."/>
            <person name="Ivanova N.N."/>
            <person name="Kyrpides N.C."/>
            <person name="Shapiro N."/>
            <person name="Eloe-Fadrosh E.A."/>
            <person name="Pietrasiak N."/>
        </authorList>
    </citation>
    <scope>NUCLEOTIDE SEQUENCE</scope>
    <source>
        <strain evidence="11">UHER 2000/2452</strain>
    </source>
</reference>
<feature type="site" description="Contributes to redox potential value" evidence="8">
    <location>
        <position position="36"/>
    </location>
</feature>
<dbReference type="SUPFAM" id="SSF52833">
    <property type="entry name" value="Thioredoxin-like"/>
    <property type="match status" value="1"/>
</dbReference>
<evidence type="ECO:0000256" key="2">
    <source>
        <dbReference type="ARBA" id="ARBA00022448"/>
    </source>
</evidence>
<dbReference type="EMBL" id="JAHHHD010000005">
    <property type="protein sequence ID" value="MBW4658319.1"/>
    <property type="molecule type" value="Genomic_DNA"/>
</dbReference>
<dbReference type="PRINTS" id="PR00421">
    <property type="entry name" value="THIOREDOXIN"/>
</dbReference>
<comment type="caution">
    <text evidence="11">The sequence shown here is derived from an EMBL/GenBank/DDBJ whole genome shotgun (WGS) entry which is preliminary data.</text>
</comment>
<gene>
    <name evidence="11" type="primary">trxA</name>
    <name evidence="11" type="ORF">KME15_06570</name>
</gene>
<dbReference type="PROSITE" id="PS00194">
    <property type="entry name" value="THIOREDOXIN_1"/>
    <property type="match status" value="1"/>
</dbReference>
<feature type="site" description="Deprotonates C-terminal active site Cys" evidence="8">
    <location>
        <position position="28"/>
    </location>
</feature>
<dbReference type="GO" id="GO:0005829">
    <property type="term" value="C:cytosol"/>
    <property type="evidence" value="ECO:0007669"/>
    <property type="project" value="TreeGrafter"/>
</dbReference>
<evidence type="ECO:0000256" key="5">
    <source>
        <dbReference type="ARBA" id="ARBA00023284"/>
    </source>
</evidence>
<dbReference type="PANTHER" id="PTHR45663:SF11">
    <property type="entry name" value="GEO12009P1"/>
    <property type="match status" value="1"/>
</dbReference>
<dbReference type="PIRSF" id="PIRSF000077">
    <property type="entry name" value="Thioredoxin"/>
    <property type="match status" value="1"/>
</dbReference>
<evidence type="ECO:0000256" key="8">
    <source>
        <dbReference type="PIRSR" id="PIRSR000077-1"/>
    </source>
</evidence>
<evidence type="ECO:0000256" key="4">
    <source>
        <dbReference type="ARBA" id="ARBA00023157"/>
    </source>
</evidence>
<evidence type="ECO:0000256" key="7">
    <source>
        <dbReference type="PIRNR" id="PIRNR000077"/>
    </source>
</evidence>
<evidence type="ECO:0000313" key="12">
    <source>
        <dbReference type="Proteomes" id="UP000757435"/>
    </source>
</evidence>
<evidence type="ECO:0000256" key="6">
    <source>
        <dbReference type="NCBIfam" id="TIGR01068"/>
    </source>
</evidence>
<dbReference type="NCBIfam" id="TIGR01068">
    <property type="entry name" value="thioredoxin"/>
    <property type="match status" value="1"/>
</dbReference>
<proteinExistence type="inferred from homology"/>
<dbReference type="Proteomes" id="UP000757435">
    <property type="component" value="Unassembled WGS sequence"/>
</dbReference>
<dbReference type="AlphaFoldDB" id="A0A951Q978"/>
<dbReference type="GO" id="GO:0045454">
    <property type="term" value="P:cell redox homeostasis"/>
    <property type="evidence" value="ECO:0007669"/>
    <property type="project" value="TreeGrafter"/>
</dbReference>
<dbReference type="PROSITE" id="PS51352">
    <property type="entry name" value="THIOREDOXIN_2"/>
    <property type="match status" value="1"/>
</dbReference>
<keyword evidence="4 9" id="KW-1015">Disulfide bond</keyword>
<sequence length="118" mass="12771">MDSTSVITLTEANFQPEVLSSLQPVLVDFWAPWCGPCRLIAPIVESLAADFAGQVKIAKLNIDQFDRLATQYQVQAIPTLLIFKDGQVVDEIVGVVPKAELAKKLSSVLAYQPASQAA</sequence>
<organism evidence="11 12">
    <name type="scientific">Drouetiella hepatica Uher 2000/2452</name>
    <dbReference type="NCBI Taxonomy" id="904376"/>
    <lineage>
        <taxon>Bacteria</taxon>
        <taxon>Bacillati</taxon>
        <taxon>Cyanobacteriota</taxon>
        <taxon>Cyanophyceae</taxon>
        <taxon>Oculatellales</taxon>
        <taxon>Oculatellaceae</taxon>
        <taxon>Drouetiella</taxon>
    </lineage>
</organism>
<dbReference type="Pfam" id="PF00085">
    <property type="entry name" value="Thioredoxin"/>
    <property type="match status" value="1"/>
</dbReference>
<dbReference type="InterPro" id="IPR005746">
    <property type="entry name" value="Thioredoxin"/>
</dbReference>